<evidence type="ECO:0000256" key="2">
    <source>
        <dbReference type="ARBA" id="ARBA00001968"/>
    </source>
</evidence>
<dbReference type="Gene3D" id="3.50.30.40">
    <property type="entry name" value="Ribonuclease E inhibitor RraA/RraA-like"/>
    <property type="match status" value="1"/>
</dbReference>
<keyword evidence="13" id="KW-0479">Metal-binding</keyword>
<evidence type="ECO:0000256" key="7">
    <source>
        <dbReference type="ARBA" id="ARBA00016549"/>
    </source>
</evidence>
<evidence type="ECO:0000256" key="5">
    <source>
        <dbReference type="ARBA" id="ARBA00012213"/>
    </source>
</evidence>
<dbReference type="GO" id="GO:0046872">
    <property type="term" value="F:metal ion binding"/>
    <property type="evidence" value="ECO:0007669"/>
    <property type="project" value="UniProtKB-KW"/>
</dbReference>
<evidence type="ECO:0000256" key="6">
    <source>
        <dbReference type="ARBA" id="ARBA00012947"/>
    </source>
</evidence>
<protein>
    <recommendedName>
        <fullName evidence="7">Putative 4-hydroxy-4-methyl-2-oxoglutarate aldolase</fullName>
        <ecNumber evidence="6">4.1.1.112</ecNumber>
        <ecNumber evidence="5">4.1.3.17</ecNumber>
    </recommendedName>
    <alternativeName>
        <fullName evidence="11">Oxaloacetate decarboxylase</fullName>
    </alternativeName>
    <alternativeName>
        <fullName evidence="9">Regulator of ribonuclease activity homolog</fullName>
    </alternativeName>
    <alternativeName>
        <fullName evidence="10">RraA-like protein</fullName>
    </alternativeName>
</protein>
<dbReference type="InterPro" id="IPR036704">
    <property type="entry name" value="RraA/RraA-like_sf"/>
</dbReference>
<dbReference type="Pfam" id="PF03737">
    <property type="entry name" value="RraA-like"/>
    <property type="match status" value="1"/>
</dbReference>
<name>A0AAU8EJ19_9MICC</name>
<dbReference type="InterPro" id="IPR005493">
    <property type="entry name" value="RraA/RraA-like"/>
</dbReference>
<dbReference type="CDD" id="cd16841">
    <property type="entry name" value="RraA_family"/>
    <property type="match status" value="1"/>
</dbReference>
<gene>
    <name evidence="14" type="ORF">ABRP34_11520</name>
</gene>
<evidence type="ECO:0000256" key="12">
    <source>
        <dbReference type="ARBA" id="ARBA00047973"/>
    </source>
</evidence>
<dbReference type="PANTHER" id="PTHR33254:SF4">
    <property type="entry name" value="4-HYDROXY-4-METHYL-2-OXOGLUTARATE ALDOLASE 3-RELATED"/>
    <property type="match status" value="1"/>
</dbReference>
<comment type="similarity">
    <text evidence="3">Belongs to the class II aldolase/RraA-like family.</text>
</comment>
<dbReference type="NCBIfam" id="NF004850">
    <property type="entry name" value="PRK06201.1"/>
    <property type="match status" value="1"/>
</dbReference>
<organism evidence="14">
    <name type="scientific">Arthrobacter sp. K5</name>
    <dbReference type="NCBI Taxonomy" id="2839623"/>
    <lineage>
        <taxon>Bacteria</taxon>
        <taxon>Bacillati</taxon>
        <taxon>Actinomycetota</taxon>
        <taxon>Actinomycetes</taxon>
        <taxon>Micrococcales</taxon>
        <taxon>Micrococcaceae</taxon>
        <taxon>Arthrobacter</taxon>
    </lineage>
</organism>
<evidence type="ECO:0000256" key="9">
    <source>
        <dbReference type="ARBA" id="ARBA00029596"/>
    </source>
</evidence>
<evidence type="ECO:0000256" key="11">
    <source>
        <dbReference type="ARBA" id="ARBA00032305"/>
    </source>
</evidence>
<dbReference type="SUPFAM" id="SSF89562">
    <property type="entry name" value="RraA-like"/>
    <property type="match status" value="1"/>
</dbReference>
<evidence type="ECO:0000256" key="4">
    <source>
        <dbReference type="ARBA" id="ARBA00011233"/>
    </source>
</evidence>
<proteinExistence type="inferred from homology"/>
<accession>A0AAU8EJ19</accession>
<feature type="binding site" evidence="13">
    <location>
        <position position="125"/>
    </location>
    <ligand>
        <name>Mg(2+)</name>
        <dbReference type="ChEBI" id="CHEBI:18420"/>
    </ligand>
</feature>
<dbReference type="EC" id="4.1.3.17" evidence="5"/>
<dbReference type="AlphaFoldDB" id="A0AAU8EJ19"/>
<evidence type="ECO:0000313" key="14">
    <source>
        <dbReference type="EMBL" id="XCH09491.1"/>
    </source>
</evidence>
<evidence type="ECO:0000256" key="3">
    <source>
        <dbReference type="ARBA" id="ARBA00008621"/>
    </source>
</evidence>
<evidence type="ECO:0000256" key="10">
    <source>
        <dbReference type="ARBA" id="ARBA00030169"/>
    </source>
</evidence>
<dbReference type="EC" id="4.1.1.112" evidence="6"/>
<comment type="catalytic activity">
    <reaction evidence="1">
        <text>4-hydroxy-4-methyl-2-oxoglutarate = 2 pyruvate</text>
        <dbReference type="Rhea" id="RHEA:22748"/>
        <dbReference type="ChEBI" id="CHEBI:15361"/>
        <dbReference type="ChEBI" id="CHEBI:58276"/>
        <dbReference type="EC" id="4.1.3.17"/>
    </reaction>
</comment>
<evidence type="ECO:0000256" key="1">
    <source>
        <dbReference type="ARBA" id="ARBA00001342"/>
    </source>
</evidence>
<comment type="cofactor">
    <cofactor evidence="13">
        <name>Mg(2+)</name>
        <dbReference type="ChEBI" id="CHEBI:18420"/>
    </cofactor>
</comment>
<keyword evidence="13" id="KW-0460">Magnesium</keyword>
<evidence type="ECO:0000256" key="13">
    <source>
        <dbReference type="PIRSR" id="PIRSR605493-1"/>
    </source>
</evidence>
<comment type="catalytic activity">
    <reaction evidence="12">
        <text>oxaloacetate + H(+) = pyruvate + CO2</text>
        <dbReference type="Rhea" id="RHEA:15641"/>
        <dbReference type="ChEBI" id="CHEBI:15361"/>
        <dbReference type="ChEBI" id="CHEBI:15378"/>
        <dbReference type="ChEBI" id="CHEBI:16452"/>
        <dbReference type="ChEBI" id="CHEBI:16526"/>
        <dbReference type="EC" id="4.1.1.112"/>
    </reaction>
</comment>
<dbReference type="EMBL" id="CP159279">
    <property type="protein sequence ID" value="XCH09491.1"/>
    <property type="molecule type" value="Genomic_DNA"/>
</dbReference>
<comment type="subunit">
    <text evidence="4">Homotrimer.</text>
</comment>
<comment type="function">
    <text evidence="8">Catalyzes the aldol cleavage of 4-hydroxy-4-methyl-2-oxoglutarate (HMG) into 2 molecules of pyruvate. Also contains a secondary oxaloacetate (OAA) decarboxylase activity due to the common pyruvate enolate transition state formed following C-C bond cleavage in the retro-aldol and decarboxylation reactions.</text>
</comment>
<dbReference type="GO" id="GO:0008948">
    <property type="term" value="F:oxaloacetate decarboxylase activity"/>
    <property type="evidence" value="ECO:0007669"/>
    <property type="project" value="UniProtKB-EC"/>
</dbReference>
<dbReference type="PANTHER" id="PTHR33254">
    <property type="entry name" value="4-HYDROXY-4-METHYL-2-OXOGLUTARATE ALDOLASE 3-RELATED"/>
    <property type="match status" value="1"/>
</dbReference>
<dbReference type="RefSeq" id="WP_353710294.1">
    <property type="nucleotide sequence ID" value="NZ_CP159279.1"/>
</dbReference>
<sequence length="213" mass="22567">MYINAPAENITVYPEWPRPSRDLLQSLATYPPALIGDVRKRMDMMSADIRCLTPGTRLAGSVLPIQVWEGDNLAIHRGLDEAKPGDVLVISGNGVTNRSVFGGILAEICLRKGVTGVIIDGAVRDIEEMNDMGLAVFARGTVPAGPSKNGPGYVGKPVACGNVVCNPGDVVIGDADGIVVIPQAELIETLQALPGQEDIERSIRTRIKEAVAS</sequence>
<evidence type="ECO:0000256" key="8">
    <source>
        <dbReference type="ARBA" id="ARBA00025046"/>
    </source>
</evidence>
<feature type="binding site" evidence="13">
    <location>
        <position position="124"/>
    </location>
    <ligand>
        <name>Mg(2+)</name>
        <dbReference type="ChEBI" id="CHEBI:18420"/>
    </ligand>
</feature>
<comment type="cofactor">
    <cofactor evidence="2">
        <name>a divalent metal cation</name>
        <dbReference type="ChEBI" id="CHEBI:60240"/>
    </cofactor>
</comment>
<dbReference type="GO" id="GO:0047443">
    <property type="term" value="F:4-hydroxy-4-methyl-2-oxoglutarate aldolase activity"/>
    <property type="evidence" value="ECO:0007669"/>
    <property type="project" value="UniProtKB-EC"/>
</dbReference>
<feature type="binding site" evidence="13">
    <location>
        <begin position="102"/>
        <end position="105"/>
    </location>
    <ligand>
        <name>substrate</name>
    </ligand>
</feature>
<reference evidence="14" key="1">
    <citation type="submission" date="2024-06" db="EMBL/GenBank/DDBJ databases">
        <title>Biodegradation of dimethachlon by Arthrobacter sp. K5: mechanistic insights and ecological implications.</title>
        <authorList>
            <person name="Hu S."/>
            <person name="Lu P."/>
        </authorList>
    </citation>
    <scope>NUCLEOTIDE SEQUENCE</scope>
    <source>
        <strain evidence="14">K5</strain>
    </source>
</reference>